<proteinExistence type="predicted"/>
<protein>
    <submittedName>
        <fullName evidence="1">Uncharacterized protein</fullName>
    </submittedName>
</protein>
<sequence length="64" mass="7445">MAQIQYVKKLGLVSNNFPPSNMTRPSRINLIPNNTNQELPEIMDNRIKELYKKAVMRNPKNKGF</sequence>
<gene>
    <name evidence="1" type="ORF">METZ01_LOCUS214430</name>
</gene>
<dbReference type="EMBL" id="UINC01049601">
    <property type="protein sequence ID" value="SVB61576.1"/>
    <property type="molecule type" value="Genomic_DNA"/>
</dbReference>
<dbReference type="AlphaFoldDB" id="A0A382FER2"/>
<reference evidence="1" key="1">
    <citation type="submission" date="2018-05" db="EMBL/GenBank/DDBJ databases">
        <authorList>
            <person name="Lanie J.A."/>
            <person name="Ng W.-L."/>
            <person name="Kazmierczak K.M."/>
            <person name="Andrzejewski T.M."/>
            <person name="Davidsen T.M."/>
            <person name="Wayne K.J."/>
            <person name="Tettelin H."/>
            <person name="Glass J.I."/>
            <person name="Rusch D."/>
            <person name="Podicherti R."/>
            <person name="Tsui H.-C.T."/>
            <person name="Winkler M.E."/>
        </authorList>
    </citation>
    <scope>NUCLEOTIDE SEQUENCE</scope>
</reference>
<name>A0A382FER2_9ZZZZ</name>
<evidence type="ECO:0000313" key="1">
    <source>
        <dbReference type="EMBL" id="SVB61576.1"/>
    </source>
</evidence>
<accession>A0A382FER2</accession>
<organism evidence="1">
    <name type="scientific">marine metagenome</name>
    <dbReference type="NCBI Taxonomy" id="408172"/>
    <lineage>
        <taxon>unclassified sequences</taxon>
        <taxon>metagenomes</taxon>
        <taxon>ecological metagenomes</taxon>
    </lineage>
</organism>